<keyword evidence="1" id="KW-0812">Transmembrane</keyword>
<dbReference type="EMBL" id="CP036289">
    <property type="protein sequence ID" value="QDU78097.1"/>
    <property type="molecule type" value="Genomic_DNA"/>
</dbReference>
<dbReference type="KEGG" id="bvo:Pan97_51770"/>
<dbReference type="OrthoDB" id="264437at2"/>
<sequence length="370" mass="39997">MLKGCGLSLLLLAVLVAGYMYAFDQVFQRPEGLISGGISGLITFFCIGALTNAWTAWSDWSLISKAEFGLQLNDGCKIAVAGRIRPEGEPLKAPFSGKPCVICEYDVCKPEVDTSDSADENTASDFAGFLMSPCKIQTSWGDVRLLGFPMVDDAIADNCLSSSAISAAREFLQNTEFEDRSGMKVVSVLAVFGEVWSDDDGRVVRHLRLTNTPLDQVIPFGSETDLMTIEEAAAIDAAAGVNQEDDEEDEDEGELTEENRVFGPLPKLIEKRIEPGEEVVVFGIYDEARRGLMPRKGSMVVNRLKRGTAAEVAAKLRSSVMTNVIGGLLVLAILHGVIAFAVINLAEPKEPAPPVDNDVRLIVPINQQLA</sequence>
<evidence type="ECO:0000313" key="3">
    <source>
        <dbReference type="Proteomes" id="UP000318626"/>
    </source>
</evidence>
<keyword evidence="3" id="KW-1185">Reference proteome</keyword>
<feature type="transmembrane region" description="Helical" evidence="1">
    <location>
        <begin position="324"/>
        <end position="346"/>
    </location>
</feature>
<dbReference type="RefSeq" id="WP_144977654.1">
    <property type="nucleotide sequence ID" value="NZ_CP036289.1"/>
</dbReference>
<gene>
    <name evidence="2" type="ORF">Pan97_51770</name>
</gene>
<name>A0A518CFW4_9BACT</name>
<dbReference type="Proteomes" id="UP000318626">
    <property type="component" value="Chromosome"/>
</dbReference>
<proteinExistence type="predicted"/>
<feature type="transmembrane region" description="Helical" evidence="1">
    <location>
        <begin position="32"/>
        <end position="55"/>
    </location>
</feature>
<evidence type="ECO:0000256" key="1">
    <source>
        <dbReference type="SAM" id="Phobius"/>
    </source>
</evidence>
<protein>
    <submittedName>
        <fullName evidence="2">Uncharacterized protein</fullName>
    </submittedName>
</protein>
<reference evidence="3" key="1">
    <citation type="submission" date="2019-02" db="EMBL/GenBank/DDBJ databases">
        <title>Deep-cultivation of Planctomycetes and their phenomic and genomic characterization uncovers novel biology.</title>
        <authorList>
            <person name="Wiegand S."/>
            <person name="Jogler M."/>
            <person name="Boedeker C."/>
            <person name="Pinto D."/>
            <person name="Vollmers J."/>
            <person name="Rivas-Marin E."/>
            <person name="Kohn T."/>
            <person name="Peeters S.H."/>
            <person name="Heuer A."/>
            <person name="Rast P."/>
            <person name="Oberbeckmann S."/>
            <person name="Bunk B."/>
            <person name="Jeske O."/>
            <person name="Meyerdierks A."/>
            <person name="Storesund J.E."/>
            <person name="Kallscheuer N."/>
            <person name="Luecker S."/>
            <person name="Lage O.M."/>
            <person name="Pohl T."/>
            <person name="Merkel B.J."/>
            <person name="Hornburger P."/>
            <person name="Mueller R.-W."/>
            <person name="Bruemmer F."/>
            <person name="Labrenz M."/>
            <person name="Spormann A.M."/>
            <person name="Op den Camp H."/>
            <person name="Overmann J."/>
            <person name="Amann R."/>
            <person name="Jetten M.S.M."/>
            <person name="Mascher T."/>
            <person name="Medema M.H."/>
            <person name="Devos D.P."/>
            <person name="Kaster A.-K."/>
            <person name="Ovreas L."/>
            <person name="Rohde M."/>
            <person name="Galperin M.Y."/>
            <person name="Jogler C."/>
        </authorList>
    </citation>
    <scope>NUCLEOTIDE SEQUENCE [LARGE SCALE GENOMIC DNA]</scope>
    <source>
        <strain evidence="3">Pan97</strain>
    </source>
</reference>
<keyword evidence="1" id="KW-0472">Membrane</keyword>
<evidence type="ECO:0000313" key="2">
    <source>
        <dbReference type="EMBL" id="QDU78097.1"/>
    </source>
</evidence>
<dbReference type="AlphaFoldDB" id="A0A518CFW4"/>
<organism evidence="2 3">
    <name type="scientific">Bremerella volcania</name>
    <dbReference type="NCBI Taxonomy" id="2527984"/>
    <lineage>
        <taxon>Bacteria</taxon>
        <taxon>Pseudomonadati</taxon>
        <taxon>Planctomycetota</taxon>
        <taxon>Planctomycetia</taxon>
        <taxon>Pirellulales</taxon>
        <taxon>Pirellulaceae</taxon>
        <taxon>Bremerella</taxon>
    </lineage>
</organism>
<accession>A0A518CFW4</accession>
<keyword evidence="1" id="KW-1133">Transmembrane helix</keyword>